<dbReference type="InterPro" id="IPR057744">
    <property type="entry name" value="OTAase-like"/>
</dbReference>
<evidence type="ECO:0000313" key="2">
    <source>
        <dbReference type="EMBL" id="OUE21370.1"/>
    </source>
</evidence>
<dbReference type="InterPro" id="IPR011059">
    <property type="entry name" value="Metal-dep_hydrolase_composite"/>
</dbReference>
<reference evidence="2 3" key="1">
    <citation type="submission" date="2016-08" db="EMBL/GenBank/DDBJ databases">
        <title>Genome sequence of Clavibacter michiganensis spp strain CFBP7494.</title>
        <authorList>
            <person name="Thapa S.P."/>
            <person name="Coaker G."/>
            <person name="Jacques M.-A."/>
        </authorList>
    </citation>
    <scope>NUCLEOTIDE SEQUENCE [LARGE SCALE GENOMIC DNA]</scope>
    <source>
        <strain evidence="2">CFBP7494</strain>
    </source>
</reference>
<dbReference type="Gene3D" id="3.20.20.140">
    <property type="entry name" value="Metal-dependent hydrolases"/>
    <property type="match status" value="1"/>
</dbReference>
<dbReference type="PANTHER" id="PTHR43135">
    <property type="entry name" value="ALPHA-D-RIBOSE 1-METHYLPHOSPHONATE 5-TRIPHOSPHATE DIPHOSPHATASE"/>
    <property type="match status" value="1"/>
</dbReference>
<dbReference type="Gene3D" id="2.30.40.10">
    <property type="entry name" value="Urease, subunit C, domain 1"/>
    <property type="match status" value="1"/>
</dbReference>
<gene>
    <name evidence="2" type="primary">hutI</name>
    <name evidence="2" type="ORF">BFL34_00722</name>
</gene>
<dbReference type="AlphaFoldDB" id="A0A251YAU6"/>
<dbReference type="PANTHER" id="PTHR43135:SF3">
    <property type="entry name" value="ALPHA-D-RIBOSE 1-METHYLPHOSPHONATE 5-TRIPHOSPHATE DIPHOSPHATASE"/>
    <property type="match status" value="1"/>
</dbReference>
<evidence type="ECO:0000259" key="1">
    <source>
        <dbReference type="Pfam" id="PF01979"/>
    </source>
</evidence>
<protein>
    <submittedName>
        <fullName evidence="2">Imidazolonepropionase</fullName>
    </submittedName>
</protein>
<dbReference type="SUPFAM" id="SSF51556">
    <property type="entry name" value="Metallo-dependent hydrolases"/>
    <property type="match status" value="1"/>
</dbReference>
<dbReference type="CDD" id="cd01299">
    <property type="entry name" value="Met_dep_hydrolase_A"/>
    <property type="match status" value="1"/>
</dbReference>
<evidence type="ECO:0000313" key="3">
    <source>
        <dbReference type="Proteomes" id="UP000194837"/>
    </source>
</evidence>
<dbReference type="InterPro" id="IPR032466">
    <property type="entry name" value="Metal_Hydrolase"/>
</dbReference>
<dbReference type="Proteomes" id="UP000194837">
    <property type="component" value="Unassembled WGS sequence"/>
</dbReference>
<dbReference type="SUPFAM" id="SSF51338">
    <property type="entry name" value="Composite domain of metallo-dependent hydrolases"/>
    <property type="match status" value="1"/>
</dbReference>
<comment type="caution">
    <text evidence="2">The sequence shown here is derived from an EMBL/GenBank/DDBJ whole genome shotgun (WGS) entry which is preliminary data.</text>
</comment>
<dbReference type="InterPro" id="IPR051781">
    <property type="entry name" value="Metallo-dep_Hydrolase"/>
</dbReference>
<dbReference type="Pfam" id="PF01979">
    <property type="entry name" value="Amidohydro_1"/>
    <property type="match status" value="1"/>
</dbReference>
<proteinExistence type="predicted"/>
<dbReference type="InterPro" id="IPR006680">
    <property type="entry name" value="Amidohydro-rel"/>
</dbReference>
<accession>A0A251YAU6</accession>
<dbReference type="GO" id="GO:0016810">
    <property type="term" value="F:hydrolase activity, acting on carbon-nitrogen (but not peptide) bonds"/>
    <property type="evidence" value="ECO:0007669"/>
    <property type="project" value="InterPro"/>
</dbReference>
<organism evidence="2 3">
    <name type="scientific">Clavibacter michiganensis</name>
    <dbReference type="NCBI Taxonomy" id="28447"/>
    <lineage>
        <taxon>Bacteria</taxon>
        <taxon>Bacillati</taxon>
        <taxon>Actinomycetota</taxon>
        <taxon>Actinomycetes</taxon>
        <taxon>Micrococcales</taxon>
        <taxon>Microbacteriaceae</taxon>
        <taxon>Clavibacter</taxon>
    </lineage>
</organism>
<dbReference type="RefSeq" id="WP_086520592.1">
    <property type="nucleotide sequence ID" value="NZ_MDJW01000007.1"/>
</dbReference>
<dbReference type="EMBL" id="MDJW01000007">
    <property type="protein sequence ID" value="OUE21370.1"/>
    <property type="molecule type" value="Genomic_DNA"/>
</dbReference>
<sequence>MSRPPALVLTGARLIDGTGRPPVDDAVLVVDDAGVIAYAGPAATTPPADGARPVDLGGHTLLPGFIDTHVHLSMDSADGPYHRVANDPAVLAFETADRIRRTLEAGVTTARDLGGLSAGYRDAVERGLIAGPRLHVAVKVISHTGGHGDFHLPGGAIHTHTEAMSEIADGVDEVRRATRRILRSGADVVKICTTGGMGSPHDAPEDEGLRIDEVRAIADELERHGGTPLAAHAQGTAGIHAAVLGGVTSVEHGYGIDDEAIDMMGERGTFLVPTLSTVFMAIDRDRMAPYHYEKKTRWTGITKVNVAHAIDRGVRIALGTDSGVGPHGQNLRELGWMVGLGMDPMDAIVAGTRTAAELLGIAGTVGTLEAGRLADLVVTDVDPLTRIADLGDPDNVLVVAQAGRVVKDTIGLRDRAAAGATADRETRIPA</sequence>
<feature type="domain" description="Amidohydrolase-related" evidence="1">
    <location>
        <begin position="60"/>
        <end position="406"/>
    </location>
</feature>
<name>A0A251YAU6_9MICO</name>